<dbReference type="OrthoDB" id="9806127at2"/>
<comment type="subcellular location">
    <subcellularLocation>
        <location evidence="1">Cell membrane</location>
        <topology evidence="1">Multi-pass membrane protein</topology>
    </subcellularLocation>
</comment>
<sequence>MIVFWKDPVYLRIRKRIHCWIHPYRSLIIGGILMAFISGGVSSGVPILLKELIDKVFAKKDPQLLFVLPLSFFVLFSVKGFTGFFQAYLLKKAALFMISDVRQSLFEHLIRMPLASFGKEGTGHLMSRVTNDTYILQGGVAEIIRDLLRNSFTAVGMLVALLYIDYKLTIFVLLAVPLTLIPIRKIGKKLRMVSRRTQESYGDVNQHLSETLSAIRLIKSVASEEKEIRQFREFSQAYAKSQFRSAKYENLLSPIMESIGALGIGLAVWLGGYSVIHGHLTLGTLVGFLTAAQMLYQPIKGLANSQAGIQQSLAAAERIAEVLERPLEEMNVARSGWTVSRLEKSLEFRNVSFRYPVSSSITLENISLSIPSGDFVAIVGPSGSGKSTLVNLIPLFYHPTEGEILWDGKNLQDADIRSLRNAIGMVTQDVILMNQSVRENLLYGLDRPVSRLELEEATKVANAFGFISSLPDGFETRVGEKGVFLSGGERQRLALARVVLRDPTLLILDEATSALDTESEYAIQKALEVIMKNRTTIVIAHRLSTIRTARKVYVLDKGKIVEEGSHEELMRTDGGRYQKFLNLSLGLAPDPGENSPKRSE</sequence>
<organism evidence="10 11">
    <name type="scientific">Leptospirillum ferriphilum YSK</name>
    <dbReference type="NCBI Taxonomy" id="1441628"/>
    <lineage>
        <taxon>Bacteria</taxon>
        <taxon>Pseudomonadati</taxon>
        <taxon>Nitrospirota</taxon>
        <taxon>Nitrospiria</taxon>
        <taxon>Nitrospirales</taxon>
        <taxon>Nitrospiraceae</taxon>
        <taxon>Leptospirillum</taxon>
    </lineage>
</organism>
<dbReference type="InterPro" id="IPR003593">
    <property type="entry name" value="AAA+_ATPase"/>
</dbReference>
<dbReference type="AlphaFoldDB" id="A0A059XUF2"/>
<dbReference type="GO" id="GO:0016887">
    <property type="term" value="F:ATP hydrolysis activity"/>
    <property type="evidence" value="ECO:0007669"/>
    <property type="project" value="InterPro"/>
</dbReference>
<keyword evidence="2 7" id="KW-0812">Transmembrane</keyword>
<dbReference type="FunFam" id="3.40.50.300:FF:000218">
    <property type="entry name" value="Multidrug ABC transporter ATP-binding protein"/>
    <property type="match status" value="1"/>
</dbReference>
<keyword evidence="5 7" id="KW-1133">Transmembrane helix</keyword>
<dbReference type="PROSITE" id="PS50929">
    <property type="entry name" value="ABC_TM1F"/>
    <property type="match status" value="1"/>
</dbReference>
<dbReference type="InterPro" id="IPR036640">
    <property type="entry name" value="ABC1_TM_sf"/>
</dbReference>
<reference evidence="11" key="1">
    <citation type="submission" date="2014-02" db="EMBL/GenBank/DDBJ databases">
        <title>Complete genome sequence and comparative genomic analysis of the nitrogen-fixing bacterium Leptospirillum ferriphilum YSK.</title>
        <authorList>
            <person name="Guo X."/>
            <person name="Yin H."/>
            <person name="Liang Y."/>
            <person name="Hu Q."/>
            <person name="Ma L."/>
            <person name="Xiao Y."/>
            <person name="Zhang X."/>
            <person name="Qiu G."/>
            <person name="Liu X."/>
        </authorList>
    </citation>
    <scope>NUCLEOTIDE SEQUENCE [LARGE SCALE GENOMIC DNA]</scope>
    <source>
        <strain evidence="11">YSK</strain>
    </source>
</reference>
<reference evidence="10 11" key="2">
    <citation type="journal article" date="2015" name="Biomed. Res. Int.">
        <title>Effects of Arsenite Resistance on the Growth and Functional Gene Expression of Leptospirillum ferriphilum and Acidithiobacillus thiooxidans in Pure Culture and Coculture.</title>
        <authorList>
            <person name="Jiang H."/>
            <person name="Liang Y."/>
            <person name="Yin H."/>
            <person name="Xiao Y."/>
            <person name="Guo X."/>
            <person name="Xu Y."/>
            <person name="Hu Q."/>
            <person name="Liu H."/>
            <person name="Liu X."/>
        </authorList>
    </citation>
    <scope>NUCLEOTIDE SEQUENCE [LARGE SCALE GENOMIC DNA]</scope>
    <source>
        <strain evidence="10 11">YSK</strain>
    </source>
</reference>
<gene>
    <name evidence="10" type="ORF">Y981_05910</name>
</gene>
<dbReference type="KEGG" id="lfp:Y981_05910"/>
<dbReference type="EMBL" id="CP007243">
    <property type="protein sequence ID" value="AIA30473.1"/>
    <property type="molecule type" value="Genomic_DNA"/>
</dbReference>
<keyword evidence="11" id="KW-1185">Reference proteome</keyword>
<feature type="transmembrane region" description="Helical" evidence="7">
    <location>
        <begin position="65"/>
        <end position="90"/>
    </location>
</feature>
<dbReference type="InterPro" id="IPR039421">
    <property type="entry name" value="Type_1_exporter"/>
</dbReference>
<evidence type="ECO:0000313" key="10">
    <source>
        <dbReference type="EMBL" id="AIA30473.1"/>
    </source>
</evidence>
<dbReference type="SUPFAM" id="SSF52540">
    <property type="entry name" value="P-loop containing nucleoside triphosphate hydrolases"/>
    <property type="match status" value="1"/>
</dbReference>
<dbReference type="SUPFAM" id="SSF90123">
    <property type="entry name" value="ABC transporter transmembrane region"/>
    <property type="match status" value="1"/>
</dbReference>
<feature type="transmembrane region" description="Helical" evidence="7">
    <location>
        <begin position="170"/>
        <end position="187"/>
    </location>
</feature>
<feature type="domain" description="ABC transmembrane type-1" evidence="9">
    <location>
        <begin position="29"/>
        <end position="311"/>
    </location>
</feature>
<dbReference type="Gene3D" id="3.40.50.300">
    <property type="entry name" value="P-loop containing nucleotide triphosphate hydrolases"/>
    <property type="match status" value="1"/>
</dbReference>
<dbReference type="SMART" id="SM00382">
    <property type="entry name" value="AAA"/>
    <property type="match status" value="1"/>
</dbReference>
<dbReference type="Proteomes" id="UP000027059">
    <property type="component" value="Chromosome"/>
</dbReference>
<dbReference type="Pfam" id="PF00664">
    <property type="entry name" value="ABC_membrane"/>
    <property type="match status" value="1"/>
</dbReference>
<dbReference type="HOGENOM" id="CLU_000604_84_9_0"/>
<dbReference type="InterPro" id="IPR011527">
    <property type="entry name" value="ABC1_TM_dom"/>
</dbReference>
<evidence type="ECO:0000259" key="8">
    <source>
        <dbReference type="PROSITE" id="PS50893"/>
    </source>
</evidence>
<evidence type="ECO:0000313" key="11">
    <source>
        <dbReference type="Proteomes" id="UP000027059"/>
    </source>
</evidence>
<dbReference type="InterPro" id="IPR003439">
    <property type="entry name" value="ABC_transporter-like_ATP-bd"/>
</dbReference>
<evidence type="ECO:0000259" key="9">
    <source>
        <dbReference type="PROSITE" id="PS50929"/>
    </source>
</evidence>
<dbReference type="PANTHER" id="PTHR43394:SF1">
    <property type="entry name" value="ATP-BINDING CASSETTE SUB-FAMILY B MEMBER 10, MITOCHONDRIAL"/>
    <property type="match status" value="1"/>
</dbReference>
<dbReference type="GO" id="GO:0005524">
    <property type="term" value="F:ATP binding"/>
    <property type="evidence" value="ECO:0007669"/>
    <property type="project" value="UniProtKB-KW"/>
</dbReference>
<feature type="domain" description="ABC transporter" evidence="8">
    <location>
        <begin position="346"/>
        <end position="582"/>
    </location>
</feature>
<evidence type="ECO:0000256" key="6">
    <source>
        <dbReference type="ARBA" id="ARBA00023136"/>
    </source>
</evidence>
<evidence type="ECO:0000256" key="2">
    <source>
        <dbReference type="ARBA" id="ARBA00022692"/>
    </source>
</evidence>
<protein>
    <submittedName>
        <fullName evidence="10">ABC transporter ATP-binding protein</fullName>
    </submittedName>
</protein>
<name>A0A059XUF2_9BACT</name>
<dbReference type="PROSITE" id="PS50893">
    <property type="entry name" value="ABC_TRANSPORTER_2"/>
    <property type="match status" value="1"/>
</dbReference>
<keyword evidence="6 7" id="KW-0472">Membrane</keyword>
<dbReference type="PANTHER" id="PTHR43394">
    <property type="entry name" value="ATP-DEPENDENT PERMEASE MDL1, MITOCHONDRIAL"/>
    <property type="match status" value="1"/>
</dbReference>
<keyword evidence="3" id="KW-0547">Nucleotide-binding</keyword>
<dbReference type="InterPro" id="IPR027417">
    <property type="entry name" value="P-loop_NTPase"/>
</dbReference>
<evidence type="ECO:0000256" key="1">
    <source>
        <dbReference type="ARBA" id="ARBA00004651"/>
    </source>
</evidence>
<accession>A0A059XUF2</accession>
<dbReference type="GO" id="GO:0005886">
    <property type="term" value="C:plasma membrane"/>
    <property type="evidence" value="ECO:0007669"/>
    <property type="project" value="UniProtKB-SubCell"/>
</dbReference>
<dbReference type="CDD" id="cd18552">
    <property type="entry name" value="ABC_6TM_MsbA_like"/>
    <property type="match status" value="1"/>
</dbReference>
<dbReference type="InterPro" id="IPR017871">
    <property type="entry name" value="ABC_transporter-like_CS"/>
</dbReference>
<proteinExistence type="predicted"/>
<evidence type="ECO:0000256" key="4">
    <source>
        <dbReference type="ARBA" id="ARBA00022840"/>
    </source>
</evidence>
<keyword evidence="4 10" id="KW-0067">ATP-binding</keyword>
<evidence type="ECO:0000256" key="3">
    <source>
        <dbReference type="ARBA" id="ARBA00022741"/>
    </source>
</evidence>
<dbReference type="Gene3D" id="1.20.1560.10">
    <property type="entry name" value="ABC transporter type 1, transmembrane domain"/>
    <property type="match status" value="1"/>
</dbReference>
<dbReference type="RefSeq" id="WP_038505219.1">
    <property type="nucleotide sequence ID" value="NZ_CP007243.1"/>
</dbReference>
<dbReference type="GO" id="GO:0015421">
    <property type="term" value="F:ABC-type oligopeptide transporter activity"/>
    <property type="evidence" value="ECO:0007669"/>
    <property type="project" value="TreeGrafter"/>
</dbReference>
<feature type="transmembrane region" description="Helical" evidence="7">
    <location>
        <begin position="24"/>
        <end position="45"/>
    </location>
</feature>
<evidence type="ECO:0000256" key="7">
    <source>
        <dbReference type="SAM" id="Phobius"/>
    </source>
</evidence>
<dbReference type="Pfam" id="PF00005">
    <property type="entry name" value="ABC_tran"/>
    <property type="match status" value="1"/>
</dbReference>
<dbReference type="PROSITE" id="PS00211">
    <property type="entry name" value="ABC_TRANSPORTER_1"/>
    <property type="match status" value="1"/>
</dbReference>
<evidence type="ECO:0000256" key="5">
    <source>
        <dbReference type="ARBA" id="ARBA00022989"/>
    </source>
</evidence>